<dbReference type="OrthoDB" id="16820at2759"/>
<keyword evidence="4" id="KW-0560">Oxidoreductase</keyword>
<evidence type="ECO:0000313" key="9">
    <source>
        <dbReference type="Proteomes" id="UP000256690"/>
    </source>
</evidence>
<evidence type="ECO:0000256" key="6">
    <source>
        <dbReference type="SAM" id="SignalP"/>
    </source>
</evidence>
<dbReference type="PRINTS" id="PR00420">
    <property type="entry name" value="RNGMNOXGNASE"/>
</dbReference>
<organism evidence="8 9">
    <name type="scientific">Aspergillus mulundensis</name>
    <dbReference type="NCBI Taxonomy" id="1810919"/>
    <lineage>
        <taxon>Eukaryota</taxon>
        <taxon>Fungi</taxon>
        <taxon>Dikarya</taxon>
        <taxon>Ascomycota</taxon>
        <taxon>Pezizomycotina</taxon>
        <taxon>Eurotiomycetes</taxon>
        <taxon>Eurotiomycetidae</taxon>
        <taxon>Eurotiales</taxon>
        <taxon>Aspergillaceae</taxon>
        <taxon>Aspergillus</taxon>
        <taxon>Aspergillus subgen. Nidulantes</taxon>
    </lineage>
</organism>
<evidence type="ECO:0000256" key="2">
    <source>
        <dbReference type="ARBA" id="ARBA00022630"/>
    </source>
</evidence>
<dbReference type="PANTHER" id="PTHR13789:SF236">
    <property type="entry name" value="MONOOXYGENASE, PUTATIVE (AFU_ORTHOLOGUE AFUA_6G12060)-RELATED"/>
    <property type="match status" value="1"/>
</dbReference>
<comment type="caution">
    <text evidence="8">The sequence shown here is derived from an EMBL/GenBank/DDBJ whole genome shotgun (WGS) entry which is preliminary data.</text>
</comment>
<dbReference type="RefSeq" id="XP_026608152.1">
    <property type="nucleotide sequence ID" value="XM_026742307.1"/>
</dbReference>
<gene>
    <name evidence="8" type="ORF">DSM5745_00291</name>
</gene>
<keyword evidence="5" id="KW-0503">Monooxygenase</keyword>
<dbReference type="InterPro" id="IPR002938">
    <property type="entry name" value="FAD-bd"/>
</dbReference>
<protein>
    <submittedName>
        <fullName evidence="8">FAD binding protein</fullName>
    </submittedName>
</protein>
<dbReference type="Proteomes" id="UP000256690">
    <property type="component" value="Unassembled WGS sequence"/>
</dbReference>
<dbReference type="SUPFAM" id="SSF51905">
    <property type="entry name" value="FAD/NAD(P)-binding domain"/>
    <property type="match status" value="1"/>
</dbReference>
<dbReference type="InterPro" id="IPR050493">
    <property type="entry name" value="FAD-dep_Monooxygenase_BioMet"/>
</dbReference>
<name>A0A3D8T369_9EURO</name>
<keyword evidence="3" id="KW-0274">FAD</keyword>
<dbReference type="GO" id="GO:0071949">
    <property type="term" value="F:FAD binding"/>
    <property type="evidence" value="ECO:0007669"/>
    <property type="project" value="InterPro"/>
</dbReference>
<evidence type="ECO:0000259" key="7">
    <source>
        <dbReference type="Pfam" id="PF01494"/>
    </source>
</evidence>
<keyword evidence="9" id="KW-1185">Reference proteome</keyword>
<dbReference type="GO" id="GO:0004497">
    <property type="term" value="F:monooxygenase activity"/>
    <property type="evidence" value="ECO:0007669"/>
    <property type="project" value="UniProtKB-KW"/>
</dbReference>
<keyword evidence="6" id="KW-0732">Signal</keyword>
<evidence type="ECO:0000313" key="8">
    <source>
        <dbReference type="EMBL" id="RDW92969.1"/>
    </source>
</evidence>
<dbReference type="STRING" id="1810919.A0A3D8T369"/>
<evidence type="ECO:0000256" key="1">
    <source>
        <dbReference type="ARBA" id="ARBA00007992"/>
    </source>
</evidence>
<keyword evidence="2" id="KW-0285">Flavoprotein</keyword>
<dbReference type="EMBL" id="PVWQ01000001">
    <property type="protein sequence ID" value="RDW92969.1"/>
    <property type="molecule type" value="Genomic_DNA"/>
</dbReference>
<accession>A0A3D8T369</accession>
<dbReference type="GeneID" id="38110661"/>
<proteinExistence type="inferred from homology"/>
<evidence type="ECO:0000256" key="3">
    <source>
        <dbReference type="ARBA" id="ARBA00022827"/>
    </source>
</evidence>
<feature type="signal peptide" evidence="6">
    <location>
        <begin position="1"/>
        <end position="24"/>
    </location>
</feature>
<dbReference type="AlphaFoldDB" id="A0A3D8T369"/>
<dbReference type="Gene3D" id="3.50.50.60">
    <property type="entry name" value="FAD/NAD(P)-binding domain"/>
    <property type="match status" value="1"/>
</dbReference>
<feature type="domain" description="FAD-binding" evidence="7">
    <location>
        <begin position="9"/>
        <end position="355"/>
    </location>
</feature>
<dbReference type="InterPro" id="IPR036188">
    <property type="entry name" value="FAD/NAD-bd_sf"/>
</dbReference>
<dbReference type="Pfam" id="PF01494">
    <property type="entry name" value="FAD_binding_3"/>
    <property type="match status" value="1"/>
</dbReference>
<evidence type="ECO:0000256" key="5">
    <source>
        <dbReference type="ARBA" id="ARBA00023033"/>
    </source>
</evidence>
<evidence type="ECO:0000256" key="4">
    <source>
        <dbReference type="ARBA" id="ARBA00023002"/>
    </source>
</evidence>
<feature type="chain" id="PRO_5017700482" evidence="6">
    <location>
        <begin position="25"/>
        <end position="462"/>
    </location>
</feature>
<reference evidence="8 9" key="1">
    <citation type="journal article" date="2018" name="IMA Fungus">
        <title>IMA Genome-F 9: Draft genome sequence of Annulohypoxylon stygium, Aspergillus mulundensis, Berkeleyomyces basicola (syn. Thielaviopsis basicola), Ceratocystis smalleyi, two Cercospora beticola strains, Coleophoma cylindrospora, Fusarium fracticaudum, Phialophora cf. hyalina, and Morchella septimelata.</title>
        <authorList>
            <person name="Wingfield B.D."/>
            <person name="Bills G.F."/>
            <person name="Dong Y."/>
            <person name="Huang W."/>
            <person name="Nel W.J."/>
            <person name="Swalarsk-Parry B.S."/>
            <person name="Vaghefi N."/>
            <person name="Wilken P.M."/>
            <person name="An Z."/>
            <person name="de Beer Z.W."/>
            <person name="De Vos L."/>
            <person name="Chen L."/>
            <person name="Duong T.A."/>
            <person name="Gao Y."/>
            <person name="Hammerbacher A."/>
            <person name="Kikkert J.R."/>
            <person name="Li Y."/>
            <person name="Li H."/>
            <person name="Li K."/>
            <person name="Li Q."/>
            <person name="Liu X."/>
            <person name="Ma X."/>
            <person name="Naidoo K."/>
            <person name="Pethybridge S.J."/>
            <person name="Sun J."/>
            <person name="Steenkamp E.T."/>
            <person name="van der Nest M.A."/>
            <person name="van Wyk S."/>
            <person name="Wingfield M.J."/>
            <person name="Xiong C."/>
            <person name="Yue Q."/>
            <person name="Zhang X."/>
        </authorList>
    </citation>
    <scope>NUCLEOTIDE SEQUENCE [LARGE SCALE GENOMIC DNA]</scope>
    <source>
        <strain evidence="8 9">DSM 5745</strain>
    </source>
</reference>
<sequence>MLREPPTNTTVIIVGLGIAGLCAAIECHRQGHTVIGLEKKPNTHQPGDIIGLGTNGLNVLSRWATADGTSIVARLAAMGSQLEYVEVFSHEGERKYKIPFGKDDPAQGLFLRRSDLVSVLHELAADELGLDLRFGVRVDEYWEDGEAAGVVLDDGTKIVGHCVVAADGLYSKARPVFTGEEVSLDAAALVHTGGAIFRSNFDSGVLAGDPDAQWLLEGTKDHDRHQMYFGRDATILMGTIGRGKYVWWNCPHRDRTNETANWVEAASIDPVLGLIQEWPIAKQLAAVISKTPQAKCFNHALVTREPLKTWVSRQGGMILIGDAAHPFLPHTGQGANQSIEDAATVALCLRLSRREQQGDGVRLALRVVEKLRHKRVSVIQQGSLEAQEVTLAADLADNSSGDRFNAISRPAWVHCYDCISHTGDEFERAAAAVKHGLEYIPTNVPVDGKFHAQDDYNSMRAE</sequence>
<comment type="similarity">
    <text evidence="1">Belongs to the paxM FAD-dependent monooxygenase family.</text>
</comment>
<dbReference type="PANTHER" id="PTHR13789">
    <property type="entry name" value="MONOOXYGENASE"/>
    <property type="match status" value="1"/>
</dbReference>